<sequence length="123" mass="13640">MLPIDIACNTDFVDIAPSYFENNIPDDWMGMDTGSKTIEYYKKIISEAKTIIWNGSLWVFEFKITKIEQTKKGAFTLIGGGDSATAVKLGFKEDFTWISTGGRALLGFMEGKELPGIASIQDK</sequence>
<evidence type="ECO:0000313" key="11">
    <source>
        <dbReference type="EMBL" id="UWD35439.1"/>
    </source>
</evidence>
<evidence type="ECO:0000256" key="8">
    <source>
        <dbReference type="ARBA" id="ARBA00022840"/>
    </source>
</evidence>
<keyword evidence="8" id="KW-0067">ATP-binding</keyword>
<dbReference type="Gene3D" id="3.40.50.1260">
    <property type="entry name" value="Phosphoglycerate kinase, N-terminal domain"/>
    <property type="match status" value="1"/>
</dbReference>
<keyword evidence="9" id="KW-0324">Glycolysis</keyword>
<gene>
    <name evidence="11" type="primary">pgk</name>
    <name evidence="11" type="ORF">NX779_02880</name>
</gene>
<reference evidence="11" key="1">
    <citation type="submission" date="2022-08" db="EMBL/GenBank/DDBJ databases">
        <title>Complete genome sequence of Mycoplasma cottewii type strain VIS.</title>
        <authorList>
            <person name="Spergser J."/>
        </authorList>
    </citation>
    <scope>NUCLEOTIDE SEQUENCE</scope>
    <source>
        <strain evidence="11">VIS</strain>
    </source>
</reference>
<evidence type="ECO:0000256" key="3">
    <source>
        <dbReference type="ARBA" id="ARBA00013061"/>
    </source>
</evidence>
<comment type="catalytic activity">
    <reaction evidence="1 10">
        <text>(2R)-3-phosphoglycerate + ATP = (2R)-3-phospho-glyceroyl phosphate + ADP</text>
        <dbReference type="Rhea" id="RHEA:14801"/>
        <dbReference type="ChEBI" id="CHEBI:30616"/>
        <dbReference type="ChEBI" id="CHEBI:57604"/>
        <dbReference type="ChEBI" id="CHEBI:58272"/>
        <dbReference type="ChEBI" id="CHEBI:456216"/>
        <dbReference type="EC" id="2.7.2.3"/>
    </reaction>
</comment>
<proteinExistence type="inferred from homology"/>
<dbReference type="EC" id="2.7.2.3" evidence="3 10"/>
<evidence type="ECO:0000256" key="4">
    <source>
        <dbReference type="ARBA" id="ARBA00016471"/>
    </source>
</evidence>
<keyword evidence="6" id="KW-0547">Nucleotide-binding</keyword>
<evidence type="ECO:0000256" key="6">
    <source>
        <dbReference type="ARBA" id="ARBA00022741"/>
    </source>
</evidence>
<dbReference type="Proteomes" id="UP001059819">
    <property type="component" value="Chromosome"/>
</dbReference>
<comment type="pathway">
    <text evidence="2">Carbohydrate degradation; glycolysis; pyruvate from D-glyceraldehyde 3-phosphate: step 2/5.</text>
</comment>
<evidence type="ECO:0000256" key="9">
    <source>
        <dbReference type="ARBA" id="ARBA00023152"/>
    </source>
</evidence>
<dbReference type="InterPro" id="IPR001576">
    <property type="entry name" value="Phosphoglycerate_kinase"/>
</dbReference>
<dbReference type="GO" id="GO:0016301">
    <property type="term" value="F:kinase activity"/>
    <property type="evidence" value="ECO:0007669"/>
    <property type="project" value="UniProtKB-KW"/>
</dbReference>
<evidence type="ECO:0000256" key="1">
    <source>
        <dbReference type="ARBA" id="ARBA00000642"/>
    </source>
</evidence>
<evidence type="ECO:0000256" key="2">
    <source>
        <dbReference type="ARBA" id="ARBA00004838"/>
    </source>
</evidence>
<dbReference type="EMBL" id="CP103424">
    <property type="protein sequence ID" value="UWD35439.1"/>
    <property type="molecule type" value="Genomic_DNA"/>
</dbReference>
<keyword evidence="5 10" id="KW-0808">Transferase</keyword>
<dbReference type="InterPro" id="IPR015824">
    <property type="entry name" value="Phosphoglycerate_kinase_N"/>
</dbReference>
<protein>
    <recommendedName>
        <fullName evidence="4 10">Phosphoglycerate kinase</fullName>
        <ecNumber evidence="3 10">2.7.2.3</ecNumber>
    </recommendedName>
</protein>
<dbReference type="PANTHER" id="PTHR11406">
    <property type="entry name" value="PHOSPHOGLYCERATE KINASE"/>
    <property type="match status" value="1"/>
</dbReference>
<dbReference type="SUPFAM" id="SSF53748">
    <property type="entry name" value="Phosphoglycerate kinase"/>
    <property type="match status" value="1"/>
</dbReference>
<keyword evidence="7 10" id="KW-0418">Kinase</keyword>
<dbReference type="PANTHER" id="PTHR11406:SF23">
    <property type="entry name" value="PHOSPHOGLYCERATE KINASE 1, CHLOROPLASTIC-RELATED"/>
    <property type="match status" value="1"/>
</dbReference>
<evidence type="ECO:0000256" key="10">
    <source>
        <dbReference type="RuleBase" id="RU000532"/>
    </source>
</evidence>
<keyword evidence="12" id="KW-1185">Reference proteome</keyword>
<accession>A0ABY5U2C3</accession>
<name>A0ABY5U2C3_9MOLU</name>
<organism evidence="11 12">
    <name type="scientific">Mycoplasma cottewii</name>
    <dbReference type="NCBI Taxonomy" id="51364"/>
    <lineage>
        <taxon>Bacteria</taxon>
        <taxon>Bacillati</taxon>
        <taxon>Mycoplasmatota</taxon>
        <taxon>Mollicutes</taxon>
        <taxon>Mycoplasmataceae</taxon>
        <taxon>Mycoplasma</taxon>
    </lineage>
</organism>
<dbReference type="InterPro" id="IPR036043">
    <property type="entry name" value="Phosphoglycerate_kinase_sf"/>
</dbReference>
<evidence type="ECO:0000313" key="12">
    <source>
        <dbReference type="Proteomes" id="UP001059819"/>
    </source>
</evidence>
<comment type="similarity">
    <text evidence="10">Belongs to the phosphoglycerate kinase family.</text>
</comment>
<dbReference type="Pfam" id="PF00162">
    <property type="entry name" value="PGK"/>
    <property type="match status" value="1"/>
</dbReference>
<dbReference type="PRINTS" id="PR00477">
    <property type="entry name" value="PHGLYCKINASE"/>
</dbReference>
<evidence type="ECO:0000256" key="7">
    <source>
        <dbReference type="ARBA" id="ARBA00022777"/>
    </source>
</evidence>
<evidence type="ECO:0000256" key="5">
    <source>
        <dbReference type="ARBA" id="ARBA00022679"/>
    </source>
</evidence>